<evidence type="ECO:0000313" key="3">
    <source>
        <dbReference type="Proteomes" id="UP000228767"/>
    </source>
</evidence>
<sequence length="194" mass="22412">MGPSGSGKDTITEYYRRRYGVKAVPSNTTRAIRPNENPKTTYYRHNVSVREINHWQKEGDLAWRESFGGNEYASRHSELKLAFGSKKLWIIILVPDGIKRFEEVADGVDKMYVYIHPKPEGERVALMVDRGDRVTDILKRKGEAAVFWKKTKRAGVPFQQVWNLSDIPALIRQLDGLIEVRWPKLLPVELHPQK</sequence>
<comment type="caution">
    <text evidence="2">The sequence shown here is derived from an EMBL/GenBank/DDBJ whole genome shotgun (WGS) entry which is preliminary data.</text>
</comment>
<evidence type="ECO:0000259" key="1">
    <source>
        <dbReference type="PROSITE" id="PS50052"/>
    </source>
</evidence>
<dbReference type="InterPro" id="IPR027417">
    <property type="entry name" value="P-loop_NTPase"/>
</dbReference>
<accession>A0A2H0RFM6</accession>
<organism evidence="2 3">
    <name type="scientific">Candidatus Vogelbacteria bacterium CG10_big_fil_rev_8_21_14_0_10_51_16</name>
    <dbReference type="NCBI Taxonomy" id="1975045"/>
    <lineage>
        <taxon>Bacteria</taxon>
        <taxon>Candidatus Vogeliibacteriota</taxon>
    </lineage>
</organism>
<dbReference type="AlphaFoldDB" id="A0A2H0RFM6"/>
<dbReference type="Gene3D" id="3.40.50.300">
    <property type="entry name" value="P-loop containing nucleotide triphosphate hydrolases"/>
    <property type="match status" value="1"/>
</dbReference>
<dbReference type="InterPro" id="IPR008144">
    <property type="entry name" value="Guanylate_kin-like_dom"/>
</dbReference>
<name>A0A2H0RFM6_9BACT</name>
<dbReference type="PROSITE" id="PS50052">
    <property type="entry name" value="GUANYLATE_KINASE_2"/>
    <property type="match status" value="1"/>
</dbReference>
<reference evidence="2 3" key="1">
    <citation type="submission" date="2017-09" db="EMBL/GenBank/DDBJ databases">
        <title>Depth-based differentiation of microbial function through sediment-hosted aquifers and enrichment of novel symbionts in the deep terrestrial subsurface.</title>
        <authorList>
            <person name="Probst A.J."/>
            <person name="Ladd B."/>
            <person name="Jarett J.K."/>
            <person name="Geller-Mcgrath D.E."/>
            <person name="Sieber C.M."/>
            <person name="Emerson J.B."/>
            <person name="Anantharaman K."/>
            <person name="Thomas B.C."/>
            <person name="Malmstrom R."/>
            <person name="Stieglmeier M."/>
            <person name="Klingl A."/>
            <person name="Woyke T."/>
            <person name="Ryan C.M."/>
            <person name="Banfield J.F."/>
        </authorList>
    </citation>
    <scope>NUCLEOTIDE SEQUENCE [LARGE SCALE GENOMIC DNA]</scope>
    <source>
        <strain evidence="2">CG10_big_fil_rev_8_21_14_0_10_51_16</strain>
    </source>
</reference>
<dbReference type="EMBL" id="PCYI01000001">
    <property type="protein sequence ID" value="PIR45303.1"/>
    <property type="molecule type" value="Genomic_DNA"/>
</dbReference>
<dbReference type="Proteomes" id="UP000228767">
    <property type="component" value="Unassembled WGS sequence"/>
</dbReference>
<feature type="domain" description="Guanylate kinase-like" evidence="1">
    <location>
        <begin position="1"/>
        <end position="179"/>
    </location>
</feature>
<protein>
    <recommendedName>
        <fullName evidence="1">Guanylate kinase-like domain-containing protein</fullName>
    </recommendedName>
</protein>
<dbReference type="SUPFAM" id="SSF52540">
    <property type="entry name" value="P-loop containing nucleoside triphosphate hydrolases"/>
    <property type="match status" value="1"/>
</dbReference>
<proteinExistence type="predicted"/>
<evidence type="ECO:0000313" key="2">
    <source>
        <dbReference type="EMBL" id="PIR45303.1"/>
    </source>
</evidence>
<gene>
    <name evidence="2" type="ORF">COV10_00245</name>
</gene>